<dbReference type="EnsemblMetazoa" id="PPAI000345-RA">
    <property type="protein sequence ID" value="PPAI000345-PA"/>
    <property type="gene ID" value="PPAI000345"/>
</dbReference>
<feature type="region of interest" description="Disordered" evidence="1">
    <location>
        <begin position="1"/>
        <end position="23"/>
    </location>
</feature>
<dbReference type="VEuPathDB" id="VectorBase:PPAI000345"/>
<dbReference type="AlphaFoldDB" id="A0A1B0CZ23"/>
<dbReference type="PANTHER" id="PTHR19964:SF97">
    <property type="entry name" value="PDZ DOMAIN-CONTAINING PROTEIN"/>
    <property type="match status" value="1"/>
</dbReference>
<dbReference type="InterPro" id="IPR051342">
    <property type="entry name" value="PDZ_scaffold"/>
</dbReference>
<dbReference type="VEuPathDB" id="VectorBase:PPAPM1_002817"/>
<dbReference type="InterPro" id="IPR036034">
    <property type="entry name" value="PDZ_sf"/>
</dbReference>
<evidence type="ECO:0000313" key="3">
    <source>
        <dbReference type="EnsemblMetazoa" id="PPAI000345-PA"/>
    </source>
</evidence>
<feature type="region of interest" description="Disordered" evidence="1">
    <location>
        <begin position="152"/>
        <end position="267"/>
    </location>
</feature>
<feature type="compositionally biased region" description="Polar residues" evidence="1">
    <location>
        <begin position="582"/>
        <end position="595"/>
    </location>
</feature>
<feature type="compositionally biased region" description="Polar residues" evidence="1">
    <location>
        <begin position="233"/>
        <end position="244"/>
    </location>
</feature>
<feature type="compositionally biased region" description="Polar residues" evidence="1">
    <location>
        <begin position="201"/>
        <end position="224"/>
    </location>
</feature>
<keyword evidence="4" id="KW-1185">Reference proteome</keyword>
<feature type="compositionally biased region" description="Basic and acidic residues" evidence="1">
    <location>
        <begin position="617"/>
        <end position="627"/>
    </location>
</feature>
<organism evidence="3 4">
    <name type="scientific">Phlebotomus papatasi</name>
    <name type="common">Sandfly</name>
    <dbReference type="NCBI Taxonomy" id="29031"/>
    <lineage>
        <taxon>Eukaryota</taxon>
        <taxon>Metazoa</taxon>
        <taxon>Ecdysozoa</taxon>
        <taxon>Arthropoda</taxon>
        <taxon>Hexapoda</taxon>
        <taxon>Insecta</taxon>
        <taxon>Pterygota</taxon>
        <taxon>Neoptera</taxon>
        <taxon>Endopterygota</taxon>
        <taxon>Diptera</taxon>
        <taxon>Nematocera</taxon>
        <taxon>Psychodoidea</taxon>
        <taxon>Psychodidae</taxon>
        <taxon>Phlebotomus</taxon>
        <taxon>Phlebotomus</taxon>
    </lineage>
</organism>
<evidence type="ECO:0000259" key="2">
    <source>
        <dbReference type="PROSITE" id="PS50106"/>
    </source>
</evidence>
<evidence type="ECO:0000256" key="1">
    <source>
        <dbReference type="SAM" id="MobiDB-lite"/>
    </source>
</evidence>
<feature type="compositionally biased region" description="Low complexity" evidence="1">
    <location>
        <begin position="514"/>
        <end position="542"/>
    </location>
</feature>
<proteinExistence type="predicted"/>
<feature type="compositionally biased region" description="Polar residues" evidence="1">
    <location>
        <begin position="167"/>
        <end position="186"/>
    </location>
</feature>
<dbReference type="EMBL" id="AJVK01009454">
    <property type="status" value="NOT_ANNOTATED_CDS"/>
    <property type="molecule type" value="Genomic_DNA"/>
</dbReference>
<feature type="compositionally biased region" description="Low complexity" evidence="1">
    <location>
        <begin position="189"/>
        <end position="200"/>
    </location>
</feature>
<accession>A0A1B0CZ23</accession>
<dbReference type="InterPro" id="IPR001478">
    <property type="entry name" value="PDZ"/>
</dbReference>
<dbReference type="Proteomes" id="UP000092462">
    <property type="component" value="Unassembled WGS sequence"/>
</dbReference>
<dbReference type="SUPFAM" id="SSF50156">
    <property type="entry name" value="PDZ domain-like"/>
    <property type="match status" value="2"/>
</dbReference>
<dbReference type="PROSITE" id="PS50106">
    <property type="entry name" value="PDZ"/>
    <property type="match status" value="2"/>
</dbReference>
<dbReference type="EMBL" id="AJVK01009455">
    <property type="status" value="NOT_ANNOTATED_CDS"/>
    <property type="molecule type" value="Genomic_DNA"/>
</dbReference>
<feature type="domain" description="PDZ" evidence="2">
    <location>
        <begin position="697"/>
        <end position="752"/>
    </location>
</feature>
<feature type="domain" description="PDZ" evidence="2">
    <location>
        <begin position="303"/>
        <end position="386"/>
    </location>
</feature>
<dbReference type="Pfam" id="PF00595">
    <property type="entry name" value="PDZ"/>
    <property type="match status" value="1"/>
</dbReference>
<feature type="region of interest" description="Disordered" evidence="1">
    <location>
        <begin position="672"/>
        <end position="691"/>
    </location>
</feature>
<dbReference type="Gene3D" id="2.30.42.10">
    <property type="match status" value="2"/>
</dbReference>
<reference evidence="3" key="1">
    <citation type="submission" date="2022-08" db="UniProtKB">
        <authorList>
            <consortium name="EnsemblMetazoa"/>
        </authorList>
    </citation>
    <scope>IDENTIFICATION</scope>
    <source>
        <strain evidence="3">Israel</strain>
    </source>
</reference>
<evidence type="ECO:0000313" key="4">
    <source>
        <dbReference type="Proteomes" id="UP000092462"/>
    </source>
</evidence>
<sequence>MQSPGTPERLMKPHRDRSPSPFKTTFTFFRIGSTGMGMLNGGRKSSGDTPRPGVQLYRSSSTSQLNTCSYVKCDDPTDGVNLASRSNIAPRNTEKSSSCDDIAKVASETQNSLHQPPKRAHFPYAFLRSKLSVLPEENGGSVVNQTRMREKLLNTRPHSTGVPLDITTESQDISRISDTSSVLSESPKSRVVSISRKSSINQNSDADSALSQSNISRHNSTASTDWGPGVYQRLSSCLSSNESGYDSDGRHAEENHSPKSDSQVNLSKCSDPYIEAIRSQDQQSPTRQTNPECLSGVRRRFRQIRLEKSTAVETIGLLLTPQTCVEDNENTSTRHVIISQLPKPIPQFVIKRNSPGDGRLRVGDEIVNVNGHHLRGLQSPSTVQRILTFVDNCVDLVIAHDELTTLGSTFSSTKIRIGDDQAAREPDTHLMGTKRLSCSDLDQLVLRTNDPTSQRKALLSPMRTLTRHPRTPKPFPLTPLYNPTEYVPVYANRITITNTISDDDKWHMKKRPSDTTSPSSTQLSPYSISSTSTSPPTRCSPTIAVSDAEEDEENYKSIIPIPPNFSLTKRAHSLPDPDTLRPPQSTSQSGPTTPETSEDTPQRTRPSYRSIKFKKKASTEAEPKSFKSEATLQLVVPPEAHANAFRIQRSHTDGNLPDQPPPEETNLEKCAQKHASSHKDTTLSGGKDGAQKNSQLTIKFYKGTGMKSLGFSIVGGKDSPKGNMGIFVKTVFPSGQAADDGKLQAGKMITLI</sequence>
<feature type="compositionally biased region" description="Basic and acidic residues" evidence="1">
    <location>
        <begin position="247"/>
        <end position="259"/>
    </location>
</feature>
<dbReference type="PANTHER" id="PTHR19964">
    <property type="entry name" value="MULTIPLE PDZ DOMAIN PROTEIN"/>
    <property type="match status" value="1"/>
</dbReference>
<name>A0A1B0CZ23_PHLPP</name>
<protein>
    <recommendedName>
        <fullName evidence="2">PDZ domain-containing protein</fullName>
    </recommendedName>
</protein>
<feature type="region of interest" description="Disordered" evidence="1">
    <location>
        <begin position="504"/>
        <end position="633"/>
    </location>
</feature>
<feature type="compositionally biased region" description="Basic and acidic residues" evidence="1">
    <location>
        <begin position="672"/>
        <end position="681"/>
    </location>
</feature>
<feature type="region of interest" description="Disordered" evidence="1">
    <location>
        <begin position="40"/>
        <end position="60"/>
    </location>
</feature>
<feature type="compositionally biased region" description="Basic and acidic residues" evidence="1">
    <location>
        <begin position="9"/>
        <end position="18"/>
    </location>
</feature>